<evidence type="ECO:0000313" key="2">
    <source>
        <dbReference type="EMBL" id="CAC5427473.1"/>
    </source>
</evidence>
<reference evidence="2" key="1">
    <citation type="submission" date="2020-06" db="EMBL/GenBank/DDBJ databases">
        <authorList>
            <person name="Camacho E."/>
            <person name="Gonzalez-de la Fuente S."/>
            <person name="Rastrojo A."/>
            <person name="Peiro-Pastor R."/>
            <person name="Solana JC."/>
            <person name="Tabera L."/>
            <person name="Gamarro F."/>
            <person name="Carrasco-Ramiro F."/>
            <person name="Requena JM."/>
            <person name="Aguado B."/>
        </authorList>
    </citation>
    <scope>NUCLEOTIDE SEQUENCE</scope>
</reference>
<dbReference type="VEuPathDB" id="TriTrypDB:LdBPK_060920.1"/>
<feature type="region of interest" description="Disordered" evidence="1">
    <location>
        <begin position="431"/>
        <end position="485"/>
    </location>
</feature>
<dbReference type="VEuPathDB" id="TriTrypDB:LdCL_060014300"/>
<protein>
    <submittedName>
        <fullName evidence="2">Hypothetical_protein_conserved</fullName>
    </submittedName>
</protein>
<feature type="region of interest" description="Disordered" evidence="1">
    <location>
        <begin position="116"/>
        <end position="137"/>
    </location>
</feature>
<evidence type="ECO:0000313" key="3">
    <source>
        <dbReference type="Proteomes" id="UP000601710"/>
    </source>
</evidence>
<gene>
    <name evidence="2" type="ORF">LDHU3_06.1060</name>
</gene>
<dbReference type="Proteomes" id="UP000601710">
    <property type="component" value="Chromosome 6"/>
</dbReference>
<accession>A0A6J8F3F7</accession>
<feature type="compositionally biased region" description="Gly residues" evidence="1">
    <location>
        <begin position="431"/>
        <end position="444"/>
    </location>
</feature>
<feature type="region of interest" description="Disordered" evidence="1">
    <location>
        <begin position="690"/>
        <end position="723"/>
    </location>
</feature>
<name>A0A6J8F3F7_LEIDO</name>
<sequence>MDVKLGTIISRFAFTFPSLYDDGRDGHDAAVSSSEDADAEESCGVAFTSGARCDESRKTAKTTQTGSRSHATRLGAPASPTEKLDITGAYAFVSDGGAASSVSLTASPPPILGRAAARGDRGNSTVAPPQHGVGDRGDGAVRCGTPLHLPDLVQLAAHAWNVELHRGSTGAASHCVLRLPPFALGRTLYRGPVVYVLASGVVRMATHGSVAATELLARRVRDALHEACKPLAVRRAAREELLLMRAVLEDSLSDMLEDEGGEEGRARHLCTAVLKAEAKLPSRGMPLATALAGDTATSSQHGRRAAFGSSSTAARVGSLAHDKAGHGPLTLVSTPLVHSARACKIDFLQAVATPRWDEIAGLRASLFAPASAAPGSEHINSGGGVAKVDRDAEGAPRVSVRRASVNVRGDAPMEWWRWYLGVQADDHGVGGGDGSGVARRGGGATSAAAANSEKPFLGDRSGVPRLGPGLSGDASEGGNADARSSNKTTGFWTCAGYTDASPENAAKFVRFLQRRRALLAQHVASFKLRRQATQNSLQILLDWRTATPPSPPAPPPPLSAAAAPLVGRPPLARALVGHLTAVAQPLIDSGTPSVPAAPARTSTSGNAWVTEASAANFFMESTFIAESTAPYGLESVRMPTDRISSADPALPASMVLGDGNVENPCGSTALTPDSGRGSMSALLEPNVGHSALRYGSSSNKDDRTATKAAPENRKRGVAAAQASAAKRDEAAAAAMEHVTCLIHRTGRVQMTAASELALRQVCAMLLIPFLVATAEVEL</sequence>
<dbReference type="AlphaFoldDB" id="A0A6J8F3F7"/>
<dbReference type="EMBL" id="LR812626">
    <property type="protein sequence ID" value="CAC5427473.1"/>
    <property type="molecule type" value="Genomic_DNA"/>
</dbReference>
<organism evidence="2 3">
    <name type="scientific">Leishmania donovani</name>
    <dbReference type="NCBI Taxonomy" id="5661"/>
    <lineage>
        <taxon>Eukaryota</taxon>
        <taxon>Discoba</taxon>
        <taxon>Euglenozoa</taxon>
        <taxon>Kinetoplastea</taxon>
        <taxon>Metakinetoplastina</taxon>
        <taxon>Trypanosomatida</taxon>
        <taxon>Trypanosomatidae</taxon>
        <taxon>Leishmaniinae</taxon>
        <taxon>Leishmania</taxon>
    </lineage>
</organism>
<evidence type="ECO:0000256" key="1">
    <source>
        <dbReference type="SAM" id="MobiDB-lite"/>
    </source>
</evidence>
<proteinExistence type="predicted"/>
<feature type="region of interest" description="Disordered" evidence="1">
    <location>
        <begin position="55"/>
        <end position="80"/>
    </location>
</feature>
<dbReference type="VEuPathDB" id="TriTrypDB:LDHU3_06.1060"/>
<feature type="compositionally biased region" description="Basic and acidic residues" evidence="1">
    <location>
        <begin position="699"/>
        <end position="714"/>
    </location>
</feature>